<dbReference type="AlphaFoldDB" id="Q9PAX7"/>
<accession>Q9PAX7</accession>
<dbReference type="STRING" id="160492.XF_2368"/>
<dbReference type="EMBL" id="AE003849">
    <property type="protein sequence ID" value="AAF85167.1"/>
    <property type="molecule type" value="Genomic_DNA"/>
</dbReference>
<gene>
    <name evidence="1" type="ordered locus">XF_2368</name>
</gene>
<evidence type="ECO:0000313" key="2">
    <source>
        <dbReference type="Proteomes" id="UP000000812"/>
    </source>
</evidence>
<dbReference type="Proteomes" id="UP000000812">
    <property type="component" value="Chromosome"/>
</dbReference>
<name>Q9PAX7_XYLFA</name>
<dbReference type="KEGG" id="xfa:XF_2368"/>
<organism evidence="1 2">
    <name type="scientific">Xylella fastidiosa (strain 9a5c)</name>
    <dbReference type="NCBI Taxonomy" id="160492"/>
    <lineage>
        <taxon>Bacteria</taxon>
        <taxon>Pseudomonadati</taxon>
        <taxon>Pseudomonadota</taxon>
        <taxon>Gammaproteobacteria</taxon>
        <taxon>Lysobacterales</taxon>
        <taxon>Lysobacteraceae</taxon>
        <taxon>Xylella</taxon>
    </lineage>
</organism>
<dbReference type="HOGENOM" id="CLU_3031537_0_0_6"/>
<proteinExistence type="predicted"/>
<protein>
    <submittedName>
        <fullName evidence="1">Uncharacterized protein</fullName>
    </submittedName>
</protein>
<reference evidence="1 2" key="1">
    <citation type="journal article" date="2000" name="Nature">
        <title>The genome sequence of the plant pathogen Xylella fastidiosa.</title>
        <authorList>
            <person name="Simpson A.J."/>
            <person name="Reinach F.C."/>
            <person name="Arruda P."/>
            <person name="Abreu F.A."/>
            <person name="Acencio M."/>
            <person name="Alvarenga R."/>
            <person name="Alves L.M."/>
            <person name="Araya J.E."/>
            <person name="Baia G.S."/>
            <person name="Baptista C.S."/>
            <person name="Barros M.H."/>
            <person name="Bonaccorsi E.D."/>
            <person name="Bordin S."/>
            <person name="Bove J.M."/>
            <person name="Briones M.R."/>
            <person name="Bueno M.R."/>
            <person name="Camargo A.A."/>
            <person name="Camargo L.E."/>
            <person name="Carraro D.M."/>
            <person name="Carrer H."/>
            <person name="Colauto N.B."/>
            <person name="Colombo C."/>
            <person name="Costa F.F."/>
            <person name="Costa M.C."/>
            <person name="Costa-Neto C.M."/>
            <person name="Coutinho L.L."/>
            <person name="Cristofani M."/>
            <person name="Dias-Neto E."/>
            <person name="Docena C."/>
            <person name="El-Dorry H."/>
            <person name="Facincani A.P."/>
            <person name="Ferreira A.J."/>
            <person name="Ferreira V.C."/>
            <person name="Ferro J.A."/>
            <person name="Fraga J.S."/>
            <person name="Franca S.C."/>
            <person name="Franco M.C."/>
            <person name="Frohme M."/>
            <person name="Furlan L.R."/>
            <person name="Garnier M."/>
            <person name="Goldman G.H."/>
            <person name="Goldman M.H."/>
            <person name="Gomes S.L."/>
            <person name="Gruber A."/>
            <person name="Ho P.L."/>
            <person name="Hoheisel J.D."/>
            <person name="Junqueira M.L."/>
            <person name="Kemper E.L."/>
            <person name="Kitajima J.P."/>
            <person name="Krieger J.E."/>
            <person name="Kuramae E.E."/>
            <person name="Laigret F."/>
            <person name="Lambais M.R."/>
            <person name="Leite L.C."/>
            <person name="Lemos E.G."/>
            <person name="Lemos M.V."/>
            <person name="Lopes S.A."/>
            <person name="Lopes C.R."/>
            <person name="Machado J.A."/>
            <person name="Machado M.A."/>
            <person name="Madeira A.M."/>
            <person name="Madeira H.M."/>
            <person name="Marino C.L."/>
            <person name="Marques M.V."/>
            <person name="Martins E.A."/>
            <person name="Martins E.M."/>
            <person name="Matsukuma A.Y."/>
            <person name="Menck C.F."/>
            <person name="Miracca E.C."/>
            <person name="Miyaki C.Y."/>
            <person name="Monteriro-Vitorello C.B."/>
            <person name="Moon D.H."/>
            <person name="Nagai M.A."/>
            <person name="Nascimento A.L."/>
            <person name="Netto L.E."/>
            <person name="Nhani A.Jr."/>
            <person name="Nobrega F.G."/>
            <person name="Nunes L.R."/>
            <person name="Oliveira M.A."/>
            <person name="de Oliveira M.C."/>
            <person name="de Oliveira R.C."/>
            <person name="Palmieri D.A."/>
            <person name="Paris A."/>
            <person name="Peixoto B.R."/>
            <person name="Pereira G.A."/>
            <person name="Pereira H.A.Jr."/>
            <person name="Pesquero J.B."/>
            <person name="Quaggio R.B."/>
            <person name="Roberto P.G."/>
            <person name="Rodrigues V."/>
            <person name="de M Rosa A.J."/>
            <person name="de Rosa V.E.Jr."/>
            <person name="de Sa R.G."/>
            <person name="Santelli R.V."/>
            <person name="Sawasaki H.E."/>
            <person name="da Silva A.C."/>
            <person name="da Silva A.M."/>
            <person name="da Silva F.R."/>
            <person name="da Silva W.A.Jr."/>
            <person name="da Silveira J.F."/>
            <person name="Silvestri M.L."/>
            <person name="Siqueira W.J."/>
            <person name="de Souza A.A."/>
            <person name="de Souza A.P."/>
            <person name="Terenzi M.F."/>
            <person name="Truffi D."/>
            <person name="Tsai S.M."/>
            <person name="Tsuhako M.H."/>
            <person name="Vallada H."/>
            <person name="Van Sluys M.A."/>
            <person name="Verjovski-Almeida S."/>
            <person name="Vettore A.L."/>
            <person name="Zago M.A."/>
            <person name="Zatz M."/>
            <person name="Meidanis J."/>
            <person name="Setubal J.C."/>
        </authorList>
    </citation>
    <scope>NUCLEOTIDE SEQUENCE [LARGE SCALE GENOMIC DNA]</scope>
    <source>
        <strain evidence="1 2">9a5c</strain>
    </source>
</reference>
<sequence length="55" mass="6543">MIELLTYPGQRILWEEQARTTRQRWFRSPAFATMHQSLTNAGTLLKRNLTTKHQN</sequence>
<evidence type="ECO:0000313" key="1">
    <source>
        <dbReference type="EMBL" id="AAF85167.1"/>
    </source>
</evidence>
<dbReference type="PIR" id="D82567">
    <property type="entry name" value="D82567"/>
</dbReference>